<name>A0A4R7KUB3_9CLOT</name>
<dbReference type="EMBL" id="SOAZ01000003">
    <property type="protein sequence ID" value="TDT62840.1"/>
    <property type="molecule type" value="Genomic_DNA"/>
</dbReference>
<dbReference type="Gene3D" id="1.10.3210.10">
    <property type="entry name" value="Hypothetical protein af1432"/>
    <property type="match status" value="1"/>
</dbReference>
<dbReference type="CDD" id="cd00077">
    <property type="entry name" value="HDc"/>
    <property type="match status" value="1"/>
</dbReference>
<dbReference type="NCBIfam" id="TIGR00277">
    <property type="entry name" value="HDIG"/>
    <property type="match status" value="1"/>
</dbReference>
<dbReference type="SUPFAM" id="SSF109604">
    <property type="entry name" value="HD-domain/PDEase-like"/>
    <property type="match status" value="1"/>
</dbReference>
<dbReference type="InterPro" id="IPR006675">
    <property type="entry name" value="HDIG_dom"/>
</dbReference>
<comment type="caution">
    <text evidence="2">The sequence shown here is derived from an EMBL/GenBank/DDBJ whole genome shotgun (WGS) entry which is preliminary data.</text>
</comment>
<dbReference type="Pfam" id="PF08668">
    <property type="entry name" value="HDOD"/>
    <property type="match status" value="1"/>
</dbReference>
<proteinExistence type="predicted"/>
<dbReference type="InterPro" id="IPR003607">
    <property type="entry name" value="HD/PDEase_dom"/>
</dbReference>
<dbReference type="PANTHER" id="PTHR33525">
    <property type="match status" value="1"/>
</dbReference>
<evidence type="ECO:0000313" key="3">
    <source>
        <dbReference type="Proteomes" id="UP000295325"/>
    </source>
</evidence>
<organism evidence="2 3">
    <name type="scientific">Fonticella tunisiensis</name>
    <dbReference type="NCBI Taxonomy" id="1096341"/>
    <lineage>
        <taxon>Bacteria</taxon>
        <taxon>Bacillati</taxon>
        <taxon>Bacillota</taxon>
        <taxon>Clostridia</taxon>
        <taxon>Eubacteriales</taxon>
        <taxon>Clostridiaceae</taxon>
        <taxon>Fonticella</taxon>
    </lineage>
</organism>
<gene>
    <name evidence="2" type="ORF">EDD71_103117</name>
</gene>
<dbReference type="InterPro" id="IPR052340">
    <property type="entry name" value="RNase_Y/CdgJ"/>
</dbReference>
<dbReference type="PROSITE" id="PS51833">
    <property type="entry name" value="HDOD"/>
    <property type="match status" value="1"/>
</dbReference>
<evidence type="ECO:0000313" key="2">
    <source>
        <dbReference type="EMBL" id="TDT62840.1"/>
    </source>
</evidence>
<evidence type="ECO:0000259" key="1">
    <source>
        <dbReference type="PROSITE" id="PS51833"/>
    </source>
</evidence>
<dbReference type="AlphaFoldDB" id="A0A4R7KUB3"/>
<reference evidence="2 3" key="1">
    <citation type="submission" date="2019-03" db="EMBL/GenBank/DDBJ databases">
        <title>Genomic Encyclopedia of Type Strains, Phase IV (KMG-IV): sequencing the most valuable type-strain genomes for metagenomic binning, comparative biology and taxonomic classification.</title>
        <authorList>
            <person name="Goeker M."/>
        </authorList>
    </citation>
    <scope>NUCLEOTIDE SEQUENCE [LARGE SCALE GENOMIC DNA]</scope>
    <source>
        <strain evidence="2 3">DSM 24455</strain>
    </source>
</reference>
<feature type="domain" description="HDOD" evidence="1">
    <location>
        <begin position="16"/>
        <end position="214"/>
    </location>
</feature>
<dbReference type="OrthoDB" id="2045426at2"/>
<dbReference type="Proteomes" id="UP000295325">
    <property type="component" value="Unassembled WGS sequence"/>
</dbReference>
<dbReference type="InterPro" id="IPR013976">
    <property type="entry name" value="HDOD"/>
</dbReference>
<keyword evidence="2" id="KW-0808">Transferase</keyword>
<keyword evidence="3" id="KW-1185">Reference proteome</keyword>
<accession>A0A4R7KUB3</accession>
<protein>
    <submittedName>
        <fullName evidence="2">Putative nucleotidyltransferase with HDIG domain</fullName>
    </submittedName>
</protein>
<dbReference type="GO" id="GO:0016740">
    <property type="term" value="F:transferase activity"/>
    <property type="evidence" value="ECO:0007669"/>
    <property type="project" value="UniProtKB-KW"/>
</dbReference>
<dbReference type="PANTHER" id="PTHR33525:SF3">
    <property type="entry name" value="RIBONUCLEASE Y"/>
    <property type="match status" value="1"/>
</dbReference>
<dbReference type="RefSeq" id="WP_133627238.1">
    <property type="nucleotide sequence ID" value="NZ_SOAZ01000003.1"/>
</dbReference>
<sequence length="310" mass="35298">MNYTEIIKRIEESKDLPVVNREINEIMVMLNDSESLNIEELAEKISKCGNLKETLLVNINSGYFKLARRVESLSDAIIYLGMMTVEKLIIAYLIKSLFPDNLGKPTKLSRDKYWKHCLGTSIAANILAEKLGKQDNYRYFAYGLIHDIGVMVIDVCLPDVIDEVVKMQYKGIHQIVAERLIMQGYTHTHAGALLCEKWNLPNDVKAIIEHHHTPLMADGYLEDVIIMNVADSISTLYYERLLCMNTNYVFDKKAMEVLGISMQDIESISEVLPQKVDEVSKQLGWQPLENCNPLPQFGHMLLSSNSLSQK</sequence>